<gene>
    <name evidence="1" type="ORF">FE810_13830</name>
</gene>
<reference evidence="1 2" key="1">
    <citation type="submission" date="2019-05" db="EMBL/GenBank/DDBJ databases">
        <title>Genome sequences of Thalassotalea litorea 1K03283.</title>
        <authorList>
            <person name="Zhang D."/>
        </authorList>
    </citation>
    <scope>NUCLEOTIDE SEQUENCE [LARGE SCALE GENOMIC DNA]</scope>
    <source>
        <strain evidence="1 2">MCCC 1K03283</strain>
    </source>
</reference>
<proteinExistence type="predicted"/>
<dbReference type="EMBL" id="VCBC01000015">
    <property type="protein sequence ID" value="TLU61593.1"/>
    <property type="molecule type" value="Genomic_DNA"/>
</dbReference>
<keyword evidence="2" id="KW-1185">Reference proteome</keyword>
<accession>A0A5R9IE00</accession>
<dbReference type="OrthoDB" id="6399559at2"/>
<name>A0A5R9IE00_9GAMM</name>
<organism evidence="1 2">
    <name type="scientific">Thalassotalea litorea</name>
    <dbReference type="NCBI Taxonomy" id="2020715"/>
    <lineage>
        <taxon>Bacteria</taxon>
        <taxon>Pseudomonadati</taxon>
        <taxon>Pseudomonadota</taxon>
        <taxon>Gammaproteobacteria</taxon>
        <taxon>Alteromonadales</taxon>
        <taxon>Colwelliaceae</taxon>
        <taxon>Thalassotalea</taxon>
    </lineage>
</organism>
<evidence type="ECO:0000313" key="1">
    <source>
        <dbReference type="EMBL" id="TLU61593.1"/>
    </source>
</evidence>
<dbReference type="AlphaFoldDB" id="A0A5R9IE00"/>
<comment type="caution">
    <text evidence="1">The sequence shown here is derived from an EMBL/GenBank/DDBJ whole genome shotgun (WGS) entry which is preliminary data.</text>
</comment>
<evidence type="ECO:0000313" key="2">
    <source>
        <dbReference type="Proteomes" id="UP000307790"/>
    </source>
</evidence>
<protein>
    <submittedName>
        <fullName evidence="1">Uncharacterized protein</fullName>
    </submittedName>
</protein>
<dbReference type="RefSeq" id="WP_138320685.1">
    <property type="nucleotide sequence ID" value="NZ_VCBC01000015.1"/>
</dbReference>
<dbReference type="Proteomes" id="UP000307790">
    <property type="component" value="Unassembled WGS sequence"/>
</dbReference>
<sequence>MTRFWDIQLVLDSTYTEEEQKTVIVNSRYMVHFIERLLYPLNFRSEFSRLVINCSKSPIETEFRQAKDPAIAYVNITQDLGCFIHSDGEKYLAFESILKHGFEVAEKYVELPKAEVFSAIEKFKSVGFKNEWVHIEKTWKRKEVTCIIECHHHLNTFQLTQKIYKCGTLIQDSIIAESMPREWLFNQLLGKVVLKDGVKLIYSVKSKVLSTFDLDTKKLEIFGSV</sequence>